<evidence type="ECO:0000313" key="2">
    <source>
        <dbReference type="Proteomes" id="UP001163603"/>
    </source>
</evidence>
<reference evidence="2" key="1">
    <citation type="journal article" date="2023" name="G3 (Bethesda)">
        <title>Genome assembly and association tests identify interacting loci associated with vigor, precocity, and sex in interspecific pistachio rootstocks.</title>
        <authorList>
            <person name="Palmer W."/>
            <person name="Jacygrad E."/>
            <person name="Sagayaradj S."/>
            <person name="Cavanaugh K."/>
            <person name="Han R."/>
            <person name="Bertier L."/>
            <person name="Beede B."/>
            <person name="Kafkas S."/>
            <person name="Golino D."/>
            <person name="Preece J."/>
            <person name="Michelmore R."/>
        </authorList>
    </citation>
    <scope>NUCLEOTIDE SEQUENCE [LARGE SCALE GENOMIC DNA]</scope>
</reference>
<organism evidence="1 2">
    <name type="scientific">Pistacia integerrima</name>
    <dbReference type="NCBI Taxonomy" id="434235"/>
    <lineage>
        <taxon>Eukaryota</taxon>
        <taxon>Viridiplantae</taxon>
        <taxon>Streptophyta</taxon>
        <taxon>Embryophyta</taxon>
        <taxon>Tracheophyta</taxon>
        <taxon>Spermatophyta</taxon>
        <taxon>Magnoliopsida</taxon>
        <taxon>eudicotyledons</taxon>
        <taxon>Gunneridae</taxon>
        <taxon>Pentapetalae</taxon>
        <taxon>rosids</taxon>
        <taxon>malvids</taxon>
        <taxon>Sapindales</taxon>
        <taxon>Anacardiaceae</taxon>
        <taxon>Pistacia</taxon>
    </lineage>
</organism>
<keyword evidence="2" id="KW-1185">Reference proteome</keyword>
<evidence type="ECO:0000313" key="1">
    <source>
        <dbReference type="EMBL" id="KAJ0024073.1"/>
    </source>
</evidence>
<accession>A0ACC0XU38</accession>
<dbReference type="Proteomes" id="UP001163603">
    <property type="component" value="Chromosome 10"/>
</dbReference>
<sequence>MIEILGALKHILISMSKGANDKRGWSFRKRSARHRVLSNTVISETPLSAKKESPESADVNYQPPNNSSVPEKISMVQCIDEKPQLSTPVELKVSETIVVTDTESKHDSIPDESVVTVIQAAVRGFLAKRELLKLKNVVKLQAAVRGHLVRRHAVGTLRCVQAIVKMQALVRARRARLSLNSSSIEKKEKEDSVSKPNETYVSMEKLLSNSFARQLMESTPKTKPINIKCDPAKSDSAWNWLERWMSALATKQSPKTESTVEQPEKEKTENFAFPVETIHSEVLCDSVDVDSKSSARETVMPSESEENLMTPDADNFVFQPCQPTSSMLRDDMELCQPENTSTSDVNEIPIEMNSHHNQVKQSDEASQKELNSLSSNPEIESEQPKRSMKRLASDNLETEGKKFVFGSRKSGNSSFIAAQSKFEELSLSKFEELSLSANSGRSISSVHQDISVDSNVDTVSSGADTLTRTRDLDVTENSVSRFYGGSECGTELSVTSTLDSPDNLDVKGATTFPVSDESHSVVDQPEKVDEAQVESVTSATVVDSPPVEHKPEGSSFDVHKPEGSSSDVHKPEGSSSDVHKPEGSSSDVHKVPDSETGRQTYRSSPEASPRSHMTVPESQGTPSSQVSVKTKNNRTEKSGSNRKRKPLSASKGSPSNPNHDSGARSSTEQLPKDQKNGKRRSSFGSTKTDNIDQEAGDSSSSSSLPHFMQATESARAKLQANNSPRSSPDFQDRDFYIKKRHSLPVANGRQGSPRVQRSSSQAQQGAKGNGTQPLHGHAACATNTTVYYYLYYYYWIDVSTSTGVGFLDSADFCTWLHGSCLFQRENGKGDEMDKVMRSMMAVLLVTSSDRNLDWIGLLVYLTGHYIDLQFSSFAFDGALADLCIEMGLWQERTH</sequence>
<comment type="caution">
    <text evidence="1">The sequence shown here is derived from an EMBL/GenBank/DDBJ whole genome shotgun (WGS) entry which is preliminary data.</text>
</comment>
<gene>
    <name evidence="1" type="ORF">Pint_09112</name>
</gene>
<dbReference type="EMBL" id="CM047745">
    <property type="protein sequence ID" value="KAJ0024073.1"/>
    <property type="molecule type" value="Genomic_DNA"/>
</dbReference>
<protein>
    <submittedName>
        <fullName evidence="1">Uncharacterized protein</fullName>
    </submittedName>
</protein>
<name>A0ACC0XU38_9ROSI</name>
<proteinExistence type="predicted"/>